<accession>A0ABY2LTP1</accession>
<proteinExistence type="predicted"/>
<protein>
    <submittedName>
        <fullName evidence="2">Uncharacterized protein</fullName>
    </submittedName>
</protein>
<comment type="caution">
    <text evidence="2">The sequence shown here is derived from an EMBL/GenBank/DDBJ whole genome shotgun (WGS) entry which is preliminary data.</text>
</comment>
<dbReference type="Proteomes" id="UP000297465">
    <property type="component" value="Unassembled WGS sequence"/>
</dbReference>
<evidence type="ECO:0000313" key="3">
    <source>
        <dbReference type="Proteomes" id="UP000297465"/>
    </source>
</evidence>
<keyword evidence="3" id="KW-1185">Reference proteome</keyword>
<dbReference type="EMBL" id="RQFO01000004">
    <property type="protein sequence ID" value="TGL05581.1"/>
    <property type="molecule type" value="Genomic_DNA"/>
</dbReference>
<sequence>MEKRETPIVKNNCENGNNTKNSSQNGYHKTKQTLVVYVKPHPPTFHNGRYINYNDYYVIEVGSKKKVIFTEEYMNKWIKTEVDSEAIVWK</sequence>
<reference evidence="3" key="1">
    <citation type="journal article" date="2019" name="PLoS Negl. Trop. Dis.">
        <title>Revisiting the worldwide diversity of Leptospira species in the environment.</title>
        <authorList>
            <person name="Vincent A.T."/>
            <person name="Schiettekatte O."/>
            <person name="Bourhy P."/>
            <person name="Veyrier F.J."/>
            <person name="Picardeau M."/>
        </authorList>
    </citation>
    <scope>NUCLEOTIDE SEQUENCE [LARGE SCALE GENOMIC DNA]</scope>
    <source>
        <strain evidence="3">201800278</strain>
    </source>
</reference>
<dbReference type="RefSeq" id="WP_135569215.1">
    <property type="nucleotide sequence ID" value="NZ_RQFN01000011.1"/>
</dbReference>
<gene>
    <name evidence="2" type="ORF">EHQ31_02360</name>
</gene>
<name>A0ABY2LTP1_9LEPT</name>
<feature type="region of interest" description="Disordered" evidence="1">
    <location>
        <begin position="1"/>
        <end position="26"/>
    </location>
</feature>
<evidence type="ECO:0000256" key="1">
    <source>
        <dbReference type="SAM" id="MobiDB-lite"/>
    </source>
</evidence>
<organism evidence="2 3">
    <name type="scientific">Leptospira montravelensis</name>
    <dbReference type="NCBI Taxonomy" id="2484961"/>
    <lineage>
        <taxon>Bacteria</taxon>
        <taxon>Pseudomonadati</taxon>
        <taxon>Spirochaetota</taxon>
        <taxon>Spirochaetia</taxon>
        <taxon>Leptospirales</taxon>
        <taxon>Leptospiraceae</taxon>
        <taxon>Leptospira</taxon>
    </lineage>
</organism>
<evidence type="ECO:0000313" key="2">
    <source>
        <dbReference type="EMBL" id="TGL05581.1"/>
    </source>
</evidence>
<feature type="compositionally biased region" description="Low complexity" evidence="1">
    <location>
        <begin position="11"/>
        <end position="21"/>
    </location>
</feature>